<dbReference type="GO" id="GO:0008233">
    <property type="term" value="F:peptidase activity"/>
    <property type="evidence" value="ECO:0007669"/>
    <property type="project" value="UniProtKB-KW"/>
</dbReference>
<accession>A0ABD3N654</accession>
<evidence type="ECO:0000256" key="3">
    <source>
        <dbReference type="ARBA" id="ARBA00022801"/>
    </source>
</evidence>
<dbReference type="Gene3D" id="2.40.10.10">
    <property type="entry name" value="Trypsin-like serine proteases"/>
    <property type="match status" value="1"/>
</dbReference>
<feature type="chain" id="PRO_5044792711" description="PDZ domain-containing protein" evidence="5">
    <location>
        <begin position="24"/>
        <end position="508"/>
    </location>
</feature>
<comment type="similarity">
    <text evidence="1">Belongs to the peptidase S1C family.</text>
</comment>
<dbReference type="Gene3D" id="2.40.10.120">
    <property type="match status" value="1"/>
</dbReference>
<feature type="signal peptide" evidence="5">
    <location>
        <begin position="1"/>
        <end position="23"/>
    </location>
</feature>
<dbReference type="InterPro" id="IPR009003">
    <property type="entry name" value="Peptidase_S1_PA"/>
</dbReference>
<gene>
    <name evidence="6" type="ORF">ACHAWU_003710</name>
</gene>
<dbReference type="InterPro" id="IPR051201">
    <property type="entry name" value="Chloro_Bact_Ser_Proteases"/>
</dbReference>
<dbReference type="InterPro" id="IPR036034">
    <property type="entry name" value="PDZ_sf"/>
</dbReference>
<dbReference type="EMBL" id="JALLBG020000023">
    <property type="protein sequence ID" value="KAL3771535.1"/>
    <property type="molecule type" value="Genomic_DNA"/>
</dbReference>
<protein>
    <recommendedName>
        <fullName evidence="8">PDZ domain-containing protein</fullName>
    </recommendedName>
</protein>
<dbReference type="GO" id="GO:0006508">
    <property type="term" value="P:proteolysis"/>
    <property type="evidence" value="ECO:0007669"/>
    <property type="project" value="UniProtKB-KW"/>
</dbReference>
<dbReference type="SUPFAM" id="SSF50494">
    <property type="entry name" value="Trypsin-like serine proteases"/>
    <property type="match status" value="1"/>
</dbReference>
<keyword evidence="7" id="KW-1185">Reference proteome</keyword>
<comment type="caution">
    <text evidence="6">The sequence shown here is derived from an EMBL/GenBank/DDBJ whole genome shotgun (WGS) entry which is preliminary data.</text>
</comment>
<dbReference type="InterPro" id="IPR043504">
    <property type="entry name" value="Peptidase_S1_PA_chymotrypsin"/>
</dbReference>
<dbReference type="PANTHER" id="PTHR43343">
    <property type="entry name" value="PEPTIDASE S12"/>
    <property type="match status" value="1"/>
</dbReference>
<evidence type="ECO:0000256" key="1">
    <source>
        <dbReference type="ARBA" id="ARBA00010541"/>
    </source>
</evidence>
<evidence type="ECO:0000256" key="4">
    <source>
        <dbReference type="ARBA" id="ARBA00023026"/>
    </source>
</evidence>
<name>A0ABD3N654_9STRA</name>
<keyword evidence="5" id="KW-0732">Signal</keyword>
<organism evidence="6 7">
    <name type="scientific">Discostella pseudostelligera</name>
    <dbReference type="NCBI Taxonomy" id="259834"/>
    <lineage>
        <taxon>Eukaryota</taxon>
        <taxon>Sar</taxon>
        <taxon>Stramenopiles</taxon>
        <taxon>Ochrophyta</taxon>
        <taxon>Bacillariophyta</taxon>
        <taxon>Coscinodiscophyceae</taxon>
        <taxon>Thalassiosirophycidae</taxon>
        <taxon>Stephanodiscales</taxon>
        <taxon>Stephanodiscaceae</taxon>
        <taxon>Discostella</taxon>
    </lineage>
</organism>
<proteinExistence type="inferred from homology"/>
<dbReference type="InterPro" id="IPR001940">
    <property type="entry name" value="Peptidase_S1C"/>
</dbReference>
<keyword evidence="2" id="KW-0645">Protease</keyword>
<dbReference type="PANTHER" id="PTHR43343:SF3">
    <property type="entry name" value="PROTEASE DO-LIKE 8, CHLOROPLASTIC"/>
    <property type="match status" value="1"/>
</dbReference>
<sequence>MIAFHFHRFVVLLLLLPSRAVLAFQFTPPRIARKFAFFASNDSNTIASASVTVKAVELDKSLGLTPDERTVVNVHRVCSPSVVYVTSVLAPMGGESSIVGRRRRREREEINDAKQEKQNKLPRGTSLGSGSGFTIDSAGYLLTNYHVVQRAYEANQVTLQYKSFWSSLARNATDKIQDSRLPFDVESVVNATFSVISGIDITDGSSSRGLPAQVFVRFGTIGDEGSNGQALYHQCEIVDVVKELDIAILKICNPLPSLKPLSFGSSSDLLVGQSLLAIGNPFGLDRSITFGLVSALGRSVTGVAGNEIKNCIQTDAAINPGNSGGPLLTLKGEVVGVNTMIITTSGSSAGIGFAVPSDNVKECSDRIVELDKERQLRKVQRKGRGWLGVEVATSSLETSLRQRMSGSLKTKSDETFAGAFLTAIASDSPLMKENDDGTVSAISITSITNGNINLGDRIINVGGSFIANGQGFVSEMKRRVEGEQLSLTIETVEGEKKIVYVALGRIPL</sequence>
<evidence type="ECO:0000256" key="2">
    <source>
        <dbReference type="ARBA" id="ARBA00022670"/>
    </source>
</evidence>
<evidence type="ECO:0008006" key="8">
    <source>
        <dbReference type="Google" id="ProtNLM"/>
    </source>
</evidence>
<keyword evidence="4" id="KW-0843">Virulence</keyword>
<dbReference type="SUPFAM" id="SSF50156">
    <property type="entry name" value="PDZ domain-like"/>
    <property type="match status" value="1"/>
</dbReference>
<dbReference type="PRINTS" id="PR00834">
    <property type="entry name" value="PROTEASES2C"/>
</dbReference>
<evidence type="ECO:0000256" key="5">
    <source>
        <dbReference type="SAM" id="SignalP"/>
    </source>
</evidence>
<reference evidence="6 7" key="1">
    <citation type="submission" date="2024-10" db="EMBL/GenBank/DDBJ databases">
        <title>Updated reference genomes for cyclostephanoid diatoms.</title>
        <authorList>
            <person name="Roberts W.R."/>
            <person name="Alverson A.J."/>
        </authorList>
    </citation>
    <scope>NUCLEOTIDE SEQUENCE [LARGE SCALE GENOMIC DNA]</scope>
    <source>
        <strain evidence="6 7">AJA232-27</strain>
    </source>
</reference>
<evidence type="ECO:0000313" key="7">
    <source>
        <dbReference type="Proteomes" id="UP001530293"/>
    </source>
</evidence>
<dbReference type="Pfam" id="PF13365">
    <property type="entry name" value="Trypsin_2"/>
    <property type="match status" value="1"/>
</dbReference>
<dbReference type="AlphaFoldDB" id="A0ABD3N654"/>
<evidence type="ECO:0000313" key="6">
    <source>
        <dbReference type="EMBL" id="KAL3771535.1"/>
    </source>
</evidence>
<dbReference type="Proteomes" id="UP001530293">
    <property type="component" value="Unassembled WGS sequence"/>
</dbReference>
<keyword evidence="3" id="KW-0378">Hydrolase</keyword>